<accession>A0A178K4N8</accession>
<evidence type="ECO:0000256" key="1">
    <source>
        <dbReference type="SAM" id="Phobius"/>
    </source>
</evidence>
<dbReference type="EMBL" id="LVHF01000033">
    <property type="protein sequence ID" value="OAN11704.1"/>
    <property type="molecule type" value="Genomic_DNA"/>
</dbReference>
<sequence>MTRSWQIPTWTLVAVGLLLNIISALMTNFYIEGATQDANRLTQQQIANDKLIALTWQQVEALDRKKEFLLMMARVGEASATTMSLELASLVSSDLKVWLDEVPKQLTLVELPNILMALENIQAEQREKVNQLYIENLTLIERYASKSKSISMLRSLALFLQIIGLALVLSRDLSKRDYVKK</sequence>
<keyword evidence="1" id="KW-0472">Membrane</keyword>
<organism evidence="2 3">
    <name type="scientific">Photobacterium jeanii</name>
    <dbReference type="NCBI Taxonomy" id="858640"/>
    <lineage>
        <taxon>Bacteria</taxon>
        <taxon>Pseudomonadati</taxon>
        <taxon>Pseudomonadota</taxon>
        <taxon>Gammaproteobacteria</taxon>
        <taxon>Vibrionales</taxon>
        <taxon>Vibrionaceae</taxon>
        <taxon>Photobacterium</taxon>
    </lineage>
</organism>
<keyword evidence="1" id="KW-1133">Transmembrane helix</keyword>
<evidence type="ECO:0000313" key="2">
    <source>
        <dbReference type="EMBL" id="OAN11704.1"/>
    </source>
</evidence>
<comment type="caution">
    <text evidence="2">The sequence shown here is derived from an EMBL/GenBank/DDBJ whole genome shotgun (WGS) entry which is preliminary data.</text>
</comment>
<keyword evidence="1" id="KW-0812">Transmembrane</keyword>
<dbReference type="RefSeq" id="WP_068337089.1">
    <property type="nucleotide sequence ID" value="NZ_LVHF01000033.1"/>
</dbReference>
<feature type="transmembrane region" description="Helical" evidence="1">
    <location>
        <begin position="12"/>
        <end position="31"/>
    </location>
</feature>
<dbReference type="OrthoDB" id="6214359at2"/>
<proteinExistence type="predicted"/>
<name>A0A178K4N8_9GAMM</name>
<dbReference type="Proteomes" id="UP000078503">
    <property type="component" value="Unassembled WGS sequence"/>
</dbReference>
<dbReference type="AlphaFoldDB" id="A0A178K4N8"/>
<evidence type="ECO:0008006" key="4">
    <source>
        <dbReference type="Google" id="ProtNLM"/>
    </source>
</evidence>
<reference evidence="2 3" key="1">
    <citation type="submission" date="2016-03" db="EMBL/GenBank/DDBJ databases">
        <title>Photobacterium proteolyticum sp. nov. a protease producing bacterium isolated from ocean sediments of Laizhou Bay.</title>
        <authorList>
            <person name="Li Y."/>
        </authorList>
    </citation>
    <scope>NUCLEOTIDE SEQUENCE [LARGE SCALE GENOMIC DNA]</scope>
    <source>
        <strain evidence="2 3">R-40508</strain>
    </source>
</reference>
<gene>
    <name evidence="2" type="ORF">A3K86_20015</name>
</gene>
<protein>
    <recommendedName>
        <fullName evidence="4">DNA mismatch repair protein</fullName>
    </recommendedName>
</protein>
<evidence type="ECO:0000313" key="3">
    <source>
        <dbReference type="Proteomes" id="UP000078503"/>
    </source>
</evidence>
<feature type="transmembrane region" description="Helical" evidence="1">
    <location>
        <begin position="152"/>
        <end position="170"/>
    </location>
</feature>
<keyword evidence="3" id="KW-1185">Reference proteome</keyword>